<dbReference type="SUPFAM" id="SSF48498">
    <property type="entry name" value="Tetracyclin repressor-like, C-terminal domain"/>
    <property type="match status" value="1"/>
</dbReference>
<dbReference type="Pfam" id="PF13977">
    <property type="entry name" value="TetR_C_6"/>
    <property type="match status" value="1"/>
</dbReference>
<organism evidence="7 8">
    <name type="scientific">Exilibacterium tricleocarpae</name>
    <dbReference type="NCBI Taxonomy" id="2591008"/>
    <lineage>
        <taxon>Bacteria</taxon>
        <taxon>Pseudomonadati</taxon>
        <taxon>Pseudomonadota</taxon>
        <taxon>Gammaproteobacteria</taxon>
        <taxon>Cellvibrionales</taxon>
        <taxon>Cellvibrionaceae</taxon>
        <taxon>Exilibacterium</taxon>
    </lineage>
</organism>
<keyword evidence="4" id="KW-0804">Transcription</keyword>
<dbReference type="PANTHER" id="PTHR30055:SF234">
    <property type="entry name" value="HTH-TYPE TRANSCRIPTIONAL REGULATOR BETI"/>
    <property type="match status" value="1"/>
</dbReference>
<dbReference type="InterPro" id="IPR023772">
    <property type="entry name" value="DNA-bd_HTH_TetR-type_CS"/>
</dbReference>
<dbReference type="GO" id="GO:0000976">
    <property type="term" value="F:transcription cis-regulatory region binding"/>
    <property type="evidence" value="ECO:0007669"/>
    <property type="project" value="TreeGrafter"/>
</dbReference>
<dbReference type="FunFam" id="1.10.10.60:FF:000141">
    <property type="entry name" value="TetR family transcriptional regulator"/>
    <property type="match status" value="1"/>
</dbReference>
<reference evidence="7 8" key="1">
    <citation type="submission" date="2019-06" db="EMBL/GenBank/DDBJ databases">
        <title>Whole genome sequence for Cellvibrionaceae sp. R142.</title>
        <authorList>
            <person name="Wang G."/>
        </authorList>
    </citation>
    <scope>NUCLEOTIDE SEQUENCE [LARGE SCALE GENOMIC DNA]</scope>
    <source>
        <strain evidence="7 8">R142</strain>
    </source>
</reference>
<evidence type="ECO:0000256" key="3">
    <source>
        <dbReference type="ARBA" id="ARBA00023125"/>
    </source>
</evidence>
<keyword evidence="1" id="KW-0678">Repressor</keyword>
<dbReference type="OrthoDB" id="4541465at2"/>
<dbReference type="PRINTS" id="PR00455">
    <property type="entry name" value="HTHTETR"/>
</dbReference>
<dbReference type="SUPFAM" id="SSF46689">
    <property type="entry name" value="Homeodomain-like"/>
    <property type="match status" value="1"/>
</dbReference>
<dbReference type="InterPro" id="IPR036271">
    <property type="entry name" value="Tet_transcr_reg_TetR-rel_C_sf"/>
</dbReference>
<keyword evidence="2" id="KW-0805">Transcription regulation</keyword>
<feature type="domain" description="HTH tetR-type" evidence="6">
    <location>
        <begin position="8"/>
        <end position="68"/>
    </location>
</feature>
<dbReference type="InterPro" id="IPR001647">
    <property type="entry name" value="HTH_TetR"/>
</dbReference>
<gene>
    <name evidence="7" type="ORF">FKG94_12415</name>
</gene>
<dbReference type="AlphaFoldDB" id="A0A545TNM3"/>
<name>A0A545TNM3_9GAMM</name>
<dbReference type="EMBL" id="VHSG01000012">
    <property type="protein sequence ID" value="TQV78819.1"/>
    <property type="molecule type" value="Genomic_DNA"/>
</dbReference>
<evidence type="ECO:0000256" key="2">
    <source>
        <dbReference type="ARBA" id="ARBA00023015"/>
    </source>
</evidence>
<protein>
    <submittedName>
        <fullName evidence="7">TetR/AcrR family transcriptional regulator</fullName>
    </submittedName>
</protein>
<evidence type="ECO:0000256" key="5">
    <source>
        <dbReference type="PROSITE-ProRule" id="PRU00335"/>
    </source>
</evidence>
<keyword evidence="8" id="KW-1185">Reference proteome</keyword>
<dbReference type="InterPro" id="IPR039538">
    <property type="entry name" value="BetI_C"/>
</dbReference>
<accession>A0A545TNM3</accession>
<proteinExistence type="predicted"/>
<dbReference type="Gene3D" id="1.10.10.60">
    <property type="entry name" value="Homeodomain-like"/>
    <property type="match status" value="1"/>
</dbReference>
<dbReference type="PROSITE" id="PS50977">
    <property type="entry name" value="HTH_TETR_2"/>
    <property type="match status" value="1"/>
</dbReference>
<evidence type="ECO:0000313" key="8">
    <source>
        <dbReference type="Proteomes" id="UP000319732"/>
    </source>
</evidence>
<dbReference type="Pfam" id="PF00440">
    <property type="entry name" value="TetR_N"/>
    <property type="match status" value="1"/>
</dbReference>
<evidence type="ECO:0000256" key="1">
    <source>
        <dbReference type="ARBA" id="ARBA00022491"/>
    </source>
</evidence>
<dbReference type="InterPro" id="IPR009057">
    <property type="entry name" value="Homeodomain-like_sf"/>
</dbReference>
<dbReference type="Proteomes" id="UP000319732">
    <property type="component" value="Unassembled WGS sequence"/>
</dbReference>
<dbReference type="GO" id="GO:0003700">
    <property type="term" value="F:DNA-binding transcription factor activity"/>
    <property type="evidence" value="ECO:0007669"/>
    <property type="project" value="TreeGrafter"/>
</dbReference>
<dbReference type="RefSeq" id="WP_142904654.1">
    <property type="nucleotide sequence ID" value="NZ_ML660093.1"/>
</dbReference>
<feature type="DNA-binding region" description="H-T-H motif" evidence="5">
    <location>
        <begin position="31"/>
        <end position="50"/>
    </location>
</feature>
<dbReference type="InterPro" id="IPR050109">
    <property type="entry name" value="HTH-type_TetR-like_transc_reg"/>
</dbReference>
<dbReference type="Gene3D" id="1.10.357.10">
    <property type="entry name" value="Tetracycline Repressor, domain 2"/>
    <property type="match status" value="1"/>
</dbReference>
<dbReference type="PANTHER" id="PTHR30055">
    <property type="entry name" value="HTH-TYPE TRANSCRIPTIONAL REGULATOR RUTR"/>
    <property type="match status" value="1"/>
</dbReference>
<keyword evidence="3 5" id="KW-0238">DNA-binding</keyword>
<evidence type="ECO:0000256" key="4">
    <source>
        <dbReference type="ARBA" id="ARBA00023163"/>
    </source>
</evidence>
<evidence type="ECO:0000259" key="6">
    <source>
        <dbReference type="PROSITE" id="PS50977"/>
    </source>
</evidence>
<sequence length="202" mass="22638">MAKVVDKKRKQAQLVQAAVEVFAARGYQAATMDDVAARANVSKGSLYLYFKNKEALFNEVFLWFGRLVRGQFDAALSNADNELEKLRRIAAVWGEIGSENRHYAPLFLDFWAAASSKDMLHDYARGLFDMYADYRALLEEIVDAGKRRGLFKPDTDTQVTAYLLIGAMDGLFLQCWLAQPDDIGLIMRQSIDTVIAGIAVRG</sequence>
<comment type="caution">
    <text evidence="7">The sequence shown here is derived from an EMBL/GenBank/DDBJ whole genome shotgun (WGS) entry which is preliminary data.</text>
</comment>
<dbReference type="PROSITE" id="PS01081">
    <property type="entry name" value="HTH_TETR_1"/>
    <property type="match status" value="1"/>
</dbReference>
<evidence type="ECO:0000313" key="7">
    <source>
        <dbReference type="EMBL" id="TQV78819.1"/>
    </source>
</evidence>